<dbReference type="Proteomes" id="UP000252884">
    <property type="component" value="Unassembled WGS sequence"/>
</dbReference>
<proteinExistence type="predicted"/>
<organism evidence="1 2">
    <name type="scientific">Pseudorhodoferax soli</name>
    <dbReference type="NCBI Taxonomy" id="545864"/>
    <lineage>
        <taxon>Bacteria</taxon>
        <taxon>Pseudomonadati</taxon>
        <taxon>Pseudomonadota</taxon>
        <taxon>Betaproteobacteria</taxon>
        <taxon>Burkholderiales</taxon>
        <taxon>Comamonadaceae</taxon>
    </lineage>
</organism>
<protein>
    <submittedName>
        <fullName evidence="1">Uncharacterized protein</fullName>
    </submittedName>
</protein>
<sequence>MDPDHEINADPARGTVWVNGYDGSSIGRFSKRFGIDVHRTGTAQLAGEGECLVCTHGPADHATWLLFIEAMQQHHGVQVQPDLLTWT</sequence>
<dbReference type="AlphaFoldDB" id="A0A368XB14"/>
<dbReference type="RefSeq" id="WP_114472062.1">
    <property type="nucleotide sequence ID" value="NZ_QPJK01000013.1"/>
</dbReference>
<comment type="caution">
    <text evidence="1">The sequence shown here is derived from an EMBL/GenBank/DDBJ whole genome shotgun (WGS) entry which is preliminary data.</text>
</comment>
<evidence type="ECO:0000313" key="2">
    <source>
        <dbReference type="Proteomes" id="UP000252884"/>
    </source>
</evidence>
<gene>
    <name evidence="1" type="ORF">DES41_11376</name>
</gene>
<accession>A0A368XB14</accession>
<dbReference type="OrthoDB" id="8480953at2"/>
<evidence type="ECO:0000313" key="1">
    <source>
        <dbReference type="EMBL" id="RCW65152.1"/>
    </source>
</evidence>
<reference evidence="1 2" key="1">
    <citation type="submission" date="2018-07" db="EMBL/GenBank/DDBJ databases">
        <title>Genomic Encyclopedia of Type Strains, Phase IV (KMG-IV): sequencing the most valuable type-strain genomes for metagenomic binning, comparative biology and taxonomic classification.</title>
        <authorList>
            <person name="Goeker M."/>
        </authorList>
    </citation>
    <scope>NUCLEOTIDE SEQUENCE [LARGE SCALE GENOMIC DNA]</scope>
    <source>
        <strain evidence="1 2">DSM 21634</strain>
    </source>
</reference>
<dbReference type="EMBL" id="QPJK01000013">
    <property type="protein sequence ID" value="RCW65152.1"/>
    <property type="molecule type" value="Genomic_DNA"/>
</dbReference>
<name>A0A368XB14_9BURK</name>
<keyword evidence="2" id="KW-1185">Reference proteome</keyword>